<proteinExistence type="predicted"/>
<evidence type="ECO:0000256" key="7">
    <source>
        <dbReference type="SAM" id="MobiDB-lite"/>
    </source>
</evidence>
<evidence type="ECO:0000256" key="6">
    <source>
        <dbReference type="PROSITE-ProRule" id="PRU00175"/>
    </source>
</evidence>
<dbReference type="PROSITE" id="PS50089">
    <property type="entry name" value="ZF_RING_2"/>
    <property type="match status" value="2"/>
</dbReference>
<dbReference type="OrthoDB" id="4348522at2759"/>
<feature type="compositionally biased region" description="Low complexity" evidence="7">
    <location>
        <begin position="270"/>
        <end position="281"/>
    </location>
</feature>
<keyword evidence="10" id="KW-1185">Reference proteome</keyword>
<dbReference type="InterPro" id="IPR011016">
    <property type="entry name" value="Znf_RING-CH"/>
</dbReference>
<dbReference type="Gene3D" id="3.30.40.10">
    <property type="entry name" value="Zinc/RING finger domain, C3HC4 (zinc finger)"/>
    <property type="match status" value="2"/>
</dbReference>
<keyword evidence="5" id="KW-0862">Zinc</keyword>
<reference evidence="10" key="1">
    <citation type="journal article" date="2019" name="Curr. Biol.">
        <title>Genome Sequence of Striga asiatica Provides Insight into the Evolution of Plant Parasitism.</title>
        <authorList>
            <person name="Yoshida S."/>
            <person name="Kim S."/>
            <person name="Wafula E.K."/>
            <person name="Tanskanen J."/>
            <person name="Kim Y.M."/>
            <person name="Honaas L."/>
            <person name="Yang Z."/>
            <person name="Spallek T."/>
            <person name="Conn C.E."/>
            <person name="Ichihashi Y."/>
            <person name="Cheong K."/>
            <person name="Cui S."/>
            <person name="Der J.P."/>
            <person name="Gundlach H."/>
            <person name="Jiao Y."/>
            <person name="Hori C."/>
            <person name="Ishida J.K."/>
            <person name="Kasahara H."/>
            <person name="Kiba T."/>
            <person name="Kim M.S."/>
            <person name="Koo N."/>
            <person name="Laohavisit A."/>
            <person name="Lee Y.H."/>
            <person name="Lumba S."/>
            <person name="McCourt P."/>
            <person name="Mortimer J.C."/>
            <person name="Mutuku J.M."/>
            <person name="Nomura T."/>
            <person name="Sasaki-Sekimoto Y."/>
            <person name="Seto Y."/>
            <person name="Wang Y."/>
            <person name="Wakatake T."/>
            <person name="Sakakibara H."/>
            <person name="Demura T."/>
            <person name="Yamaguchi S."/>
            <person name="Yoneyama K."/>
            <person name="Manabe R.I."/>
            <person name="Nelson D.C."/>
            <person name="Schulman A.H."/>
            <person name="Timko M.P."/>
            <person name="dePamphilis C.W."/>
            <person name="Choi D."/>
            <person name="Shirasu K."/>
        </authorList>
    </citation>
    <scope>NUCLEOTIDE SEQUENCE [LARGE SCALE GENOMIC DNA]</scope>
    <source>
        <strain evidence="10">cv. UVA1</strain>
    </source>
</reference>
<evidence type="ECO:0000259" key="8">
    <source>
        <dbReference type="PROSITE" id="PS50089"/>
    </source>
</evidence>
<evidence type="ECO:0000313" key="9">
    <source>
        <dbReference type="EMBL" id="GER51502.1"/>
    </source>
</evidence>
<organism evidence="9 10">
    <name type="scientific">Striga asiatica</name>
    <name type="common">Asiatic witchweed</name>
    <name type="synonym">Buchnera asiatica</name>
    <dbReference type="NCBI Taxonomy" id="4170"/>
    <lineage>
        <taxon>Eukaryota</taxon>
        <taxon>Viridiplantae</taxon>
        <taxon>Streptophyta</taxon>
        <taxon>Embryophyta</taxon>
        <taxon>Tracheophyta</taxon>
        <taxon>Spermatophyta</taxon>
        <taxon>Magnoliopsida</taxon>
        <taxon>eudicotyledons</taxon>
        <taxon>Gunneridae</taxon>
        <taxon>Pentapetalae</taxon>
        <taxon>asterids</taxon>
        <taxon>lamiids</taxon>
        <taxon>Lamiales</taxon>
        <taxon>Orobanchaceae</taxon>
        <taxon>Buchnereae</taxon>
        <taxon>Striga</taxon>
    </lineage>
</organism>
<accession>A0A5A7R2D2</accession>
<keyword evidence="4 6" id="KW-0863">Zinc-finger</keyword>
<dbReference type="GO" id="GO:0016567">
    <property type="term" value="P:protein ubiquitination"/>
    <property type="evidence" value="ECO:0007669"/>
    <property type="project" value="TreeGrafter"/>
</dbReference>
<feature type="region of interest" description="Disordered" evidence="7">
    <location>
        <begin position="270"/>
        <end position="314"/>
    </location>
</feature>
<dbReference type="InterPro" id="IPR001841">
    <property type="entry name" value="Znf_RING"/>
</dbReference>
<keyword evidence="3" id="KW-0479">Metal-binding</keyword>
<evidence type="ECO:0000256" key="1">
    <source>
        <dbReference type="ARBA" id="ARBA00000900"/>
    </source>
</evidence>
<dbReference type="GO" id="GO:0061630">
    <property type="term" value="F:ubiquitin protein ligase activity"/>
    <property type="evidence" value="ECO:0007669"/>
    <property type="project" value="UniProtKB-EC"/>
</dbReference>
<feature type="compositionally biased region" description="Low complexity" evidence="7">
    <location>
        <begin position="290"/>
        <end position="313"/>
    </location>
</feature>
<protein>
    <recommendedName>
        <fullName evidence="2">RING-type E3 ubiquitin transferase</fullName>
        <ecNumber evidence="2">2.3.2.27</ecNumber>
    </recommendedName>
</protein>
<dbReference type="SMART" id="SM00184">
    <property type="entry name" value="RING"/>
    <property type="match status" value="2"/>
</dbReference>
<dbReference type="EMBL" id="BKCP01009737">
    <property type="protein sequence ID" value="GER51502.1"/>
    <property type="molecule type" value="Genomic_DNA"/>
</dbReference>
<evidence type="ECO:0000256" key="3">
    <source>
        <dbReference type="ARBA" id="ARBA00022723"/>
    </source>
</evidence>
<evidence type="ECO:0000256" key="2">
    <source>
        <dbReference type="ARBA" id="ARBA00012483"/>
    </source>
</evidence>
<dbReference type="Proteomes" id="UP000325081">
    <property type="component" value="Unassembled WGS sequence"/>
</dbReference>
<name>A0A5A7R2D2_STRAF</name>
<evidence type="ECO:0000313" key="10">
    <source>
        <dbReference type="Proteomes" id="UP000325081"/>
    </source>
</evidence>
<gene>
    <name evidence="9" type="ORF">STAS_28903</name>
</gene>
<dbReference type="AlphaFoldDB" id="A0A5A7R2D2"/>
<dbReference type="PANTHER" id="PTHR15710:SF217">
    <property type="entry name" value="E3 UBIQUITIN-PROTEIN LIGASE RDUF2"/>
    <property type="match status" value="1"/>
</dbReference>
<evidence type="ECO:0000256" key="4">
    <source>
        <dbReference type="ARBA" id="ARBA00022771"/>
    </source>
</evidence>
<feature type="non-terminal residue" evidence="9">
    <location>
        <position position="1"/>
    </location>
</feature>
<dbReference type="SUPFAM" id="SSF57850">
    <property type="entry name" value="RING/U-box"/>
    <property type="match status" value="2"/>
</dbReference>
<dbReference type="SMART" id="SM00744">
    <property type="entry name" value="RINGv"/>
    <property type="match status" value="2"/>
</dbReference>
<sequence>IPYGYPCSFSLNAASRILLLQGPPISDPTHFTVRLKLFGFCRYTVLDPPNPSRPDINYPLPCLQHHIPVTHLLRPDTARRAIRALLQAHWPCISRGGCKFLADKFLAGAREAVSHVGPAEARAHSGLEVEFNVAADYYRCSAHDYDDVYDDLYDDVIDRSMEGVRMVPTDKTCIRDVMVVGKRAWDHGSTGGSCVICMDEFEKGCEVVGMPCGHDFHEGCVDKWLRTSHYCPVCRYELPTSYPFIRKKKKKSNKNLRQWLIIPPITPALSPSTPPAGSSSSKALRSPTRPTSLSASYSPASSATPSSTRPALPESRPDINYPLPWLQHHIPLTGLLRPGPSRRAIRALLQARWPCLPHVGCKFLANTLLAGAREAVSHVGPTEARAHGGLEVEFHVDAEYYRCAAHDYDDVYDDLYDDVIDQSMEGVRTVPTDETCIRDAMVVGKRAWDDGSIGGSCVICMDEFEKGCDVVGMPCGHDFHEDCVDKWLRTSHYCPVCRYELPTS</sequence>
<dbReference type="EC" id="2.3.2.27" evidence="2"/>
<dbReference type="GO" id="GO:0008270">
    <property type="term" value="F:zinc ion binding"/>
    <property type="evidence" value="ECO:0007669"/>
    <property type="project" value="UniProtKB-KW"/>
</dbReference>
<dbReference type="InterPro" id="IPR013083">
    <property type="entry name" value="Znf_RING/FYVE/PHD"/>
</dbReference>
<dbReference type="Pfam" id="PF13639">
    <property type="entry name" value="zf-RING_2"/>
    <property type="match status" value="2"/>
</dbReference>
<dbReference type="GO" id="GO:0005737">
    <property type="term" value="C:cytoplasm"/>
    <property type="evidence" value="ECO:0007669"/>
    <property type="project" value="TreeGrafter"/>
</dbReference>
<evidence type="ECO:0000256" key="5">
    <source>
        <dbReference type="ARBA" id="ARBA00022833"/>
    </source>
</evidence>
<feature type="domain" description="RING-type" evidence="8">
    <location>
        <begin position="457"/>
        <end position="498"/>
    </location>
</feature>
<dbReference type="PANTHER" id="PTHR15710">
    <property type="entry name" value="E3 UBIQUITIN-PROTEIN LIGASE PRAJA"/>
    <property type="match status" value="1"/>
</dbReference>
<comment type="catalytic activity">
    <reaction evidence="1">
        <text>S-ubiquitinyl-[E2 ubiquitin-conjugating enzyme]-L-cysteine + [acceptor protein]-L-lysine = [E2 ubiquitin-conjugating enzyme]-L-cysteine + N(6)-ubiquitinyl-[acceptor protein]-L-lysine.</text>
        <dbReference type="EC" id="2.3.2.27"/>
    </reaction>
</comment>
<comment type="caution">
    <text evidence="9">The sequence shown here is derived from an EMBL/GenBank/DDBJ whole genome shotgun (WGS) entry which is preliminary data.</text>
</comment>
<feature type="domain" description="RING-type" evidence="8">
    <location>
        <begin position="194"/>
        <end position="235"/>
    </location>
</feature>